<keyword evidence="1" id="KW-0238">DNA-binding</keyword>
<dbReference type="GO" id="GO:0003677">
    <property type="term" value="F:DNA binding"/>
    <property type="evidence" value="ECO:0007669"/>
    <property type="project" value="UniProtKB-KW"/>
</dbReference>
<dbReference type="RefSeq" id="WP_129655838.1">
    <property type="nucleotide sequence ID" value="NZ_ML142914.1"/>
</dbReference>
<dbReference type="InterPro" id="IPR050624">
    <property type="entry name" value="HTH-type_Tx_Regulator"/>
</dbReference>
<feature type="domain" description="HTH tetR-type" evidence="2">
    <location>
        <begin position="31"/>
        <end position="75"/>
    </location>
</feature>
<dbReference type="Gene3D" id="1.10.357.10">
    <property type="entry name" value="Tetracycline Repressor, domain 2"/>
    <property type="match status" value="1"/>
</dbReference>
<dbReference type="InterPro" id="IPR001647">
    <property type="entry name" value="HTH_TetR"/>
</dbReference>
<dbReference type="PANTHER" id="PTHR43479:SF11">
    <property type="entry name" value="ACREF_ENVCD OPERON REPRESSOR-RELATED"/>
    <property type="match status" value="1"/>
</dbReference>
<evidence type="ECO:0000313" key="3">
    <source>
        <dbReference type="EMBL" id="RYC50301.1"/>
    </source>
</evidence>
<proteinExistence type="predicted"/>
<evidence type="ECO:0000256" key="1">
    <source>
        <dbReference type="ARBA" id="ARBA00023125"/>
    </source>
</evidence>
<protein>
    <submittedName>
        <fullName evidence="3">TetR family transcriptional regulator</fullName>
    </submittedName>
</protein>
<gene>
    <name evidence="3" type="ORF">DN53_05090</name>
</gene>
<sequence length="228" mass="26571">MDRLMQSIKMDINEKLYVKDPESSTLGKKIVEQGILLIYEIGFECFTFKKLGARIGSNESSIYRYFENKHKMLLYLASWYWGWTEYKLVFATHSISDSNEKLKKALEILAQTVEEDKSFTHVNEVVLNKIVISEYSKSYLTKEVDNENKEGYFTIYKRLVDRLSEMIAAVDPEYPYPLSLSSMVMEGTLHQFFLQEHFPALTSCNDKVTPAEYFVDLIFRTLKTKPNG</sequence>
<name>A0A444VHQ9_9FLAO</name>
<dbReference type="InterPro" id="IPR009057">
    <property type="entry name" value="Homeodomain-like_sf"/>
</dbReference>
<dbReference type="EMBL" id="JJMP01000010">
    <property type="protein sequence ID" value="RYC50301.1"/>
    <property type="molecule type" value="Genomic_DNA"/>
</dbReference>
<dbReference type="PANTHER" id="PTHR43479">
    <property type="entry name" value="ACREF/ENVCD OPERON REPRESSOR-RELATED"/>
    <property type="match status" value="1"/>
</dbReference>
<organism evidence="3 4">
    <name type="scientific">Flagellimonas olearia</name>
    <dbReference type="NCBI Taxonomy" id="552546"/>
    <lineage>
        <taxon>Bacteria</taxon>
        <taxon>Pseudomonadati</taxon>
        <taxon>Bacteroidota</taxon>
        <taxon>Flavobacteriia</taxon>
        <taxon>Flavobacteriales</taxon>
        <taxon>Flavobacteriaceae</taxon>
        <taxon>Flagellimonas</taxon>
    </lineage>
</organism>
<keyword evidence="4" id="KW-1185">Reference proteome</keyword>
<dbReference type="Pfam" id="PF00440">
    <property type="entry name" value="TetR_N"/>
    <property type="match status" value="1"/>
</dbReference>
<comment type="caution">
    <text evidence="3">The sequence shown here is derived from an EMBL/GenBank/DDBJ whole genome shotgun (WGS) entry which is preliminary data.</text>
</comment>
<accession>A0A444VHQ9</accession>
<dbReference type="SUPFAM" id="SSF46689">
    <property type="entry name" value="Homeodomain-like"/>
    <property type="match status" value="1"/>
</dbReference>
<evidence type="ECO:0000313" key="4">
    <source>
        <dbReference type="Proteomes" id="UP000290261"/>
    </source>
</evidence>
<evidence type="ECO:0000259" key="2">
    <source>
        <dbReference type="Pfam" id="PF00440"/>
    </source>
</evidence>
<dbReference type="AlphaFoldDB" id="A0A444VHQ9"/>
<reference evidence="3 4" key="1">
    <citation type="submission" date="2014-04" db="EMBL/GenBank/DDBJ databases">
        <title>Whole genome of Muricauda olearia.</title>
        <authorList>
            <person name="Zhang X.-H."/>
            <person name="Tang K."/>
        </authorList>
    </citation>
    <scope>NUCLEOTIDE SEQUENCE [LARGE SCALE GENOMIC DNA]</scope>
    <source>
        <strain evidence="3 4">Th120</strain>
    </source>
</reference>
<dbReference type="Proteomes" id="UP000290261">
    <property type="component" value="Unassembled WGS sequence"/>
</dbReference>